<protein>
    <submittedName>
        <fullName evidence="2">Amidase</fullName>
    </submittedName>
</protein>
<dbReference type="Pfam" id="PF01425">
    <property type="entry name" value="Amidase"/>
    <property type="match status" value="2"/>
</dbReference>
<dbReference type="EMBL" id="CP069115">
    <property type="protein sequence ID" value="QSS66309.1"/>
    <property type="molecule type" value="Genomic_DNA"/>
</dbReference>
<organism evidence="2 3">
    <name type="scientific">Ajellomyces capsulatus</name>
    <name type="common">Darling's disease fungus</name>
    <name type="synonym">Histoplasma capsulatum</name>
    <dbReference type="NCBI Taxonomy" id="5037"/>
    <lineage>
        <taxon>Eukaryota</taxon>
        <taxon>Fungi</taxon>
        <taxon>Dikarya</taxon>
        <taxon>Ascomycota</taxon>
        <taxon>Pezizomycotina</taxon>
        <taxon>Eurotiomycetes</taxon>
        <taxon>Eurotiomycetidae</taxon>
        <taxon>Onygenales</taxon>
        <taxon>Ajellomycetaceae</taxon>
        <taxon>Histoplasma</taxon>
    </lineage>
</organism>
<feature type="domain" description="Amidase" evidence="1">
    <location>
        <begin position="53"/>
        <end position="140"/>
    </location>
</feature>
<evidence type="ECO:0000313" key="3">
    <source>
        <dbReference type="Proteomes" id="UP000663671"/>
    </source>
</evidence>
<dbReference type="InterPro" id="IPR036928">
    <property type="entry name" value="AS_sf"/>
</dbReference>
<feature type="domain" description="Amidase" evidence="1">
    <location>
        <begin position="150"/>
        <end position="184"/>
    </location>
</feature>
<dbReference type="AlphaFoldDB" id="A0A8A1MKA0"/>
<accession>A0A8A1MKA0</accession>
<name>A0A8A1MKA0_AJECA</name>
<gene>
    <name evidence="2" type="ORF">I7I51_07166</name>
</gene>
<evidence type="ECO:0000313" key="2">
    <source>
        <dbReference type="EMBL" id="QSS66309.1"/>
    </source>
</evidence>
<dbReference type="OrthoDB" id="566138at2759"/>
<dbReference type="Gene3D" id="3.90.1300.10">
    <property type="entry name" value="Amidase signature (AS) domain"/>
    <property type="match status" value="1"/>
</dbReference>
<reference evidence="2" key="1">
    <citation type="submission" date="2021-01" db="EMBL/GenBank/DDBJ databases">
        <title>Chromosome-level genome assembly of a human fungal pathogen reveals clustering of transcriptionally co-regulated genes.</title>
        <authorList>
            <person name="Voorhies M."/>
            <person name="Cohen S."/>
            <person name="Shea T.P."/>
            <person name="Petrus S."/>
            <person name="Munoz J.F."/>
            <person name="Poplawski S."/>
            <person name="Goldman W.E."/>
            <person name="Michael T."/>
            <person name="Cuomo C.A."/>
            <person name="Sil A."/>
            <person name="Beyhan S."/>
        </authorList>
    </citation>
    <scope>NUCLEOTIDE SEQUENCE</scope>
    <source>
        <strain evidence="2">WU24</strain>
    </source>
</reference>
<dbReference type="VEuPathDB" id="FungiDB:I7I51_07166"/>
<evidence type="ECO:0000259" key="1">
    <source>
        <dbReference type="Pfam" id="PF01425"/>
    </source>
</evidence>
<dbReference type="PANTHER" id="PTHR42678">
    <property type="entry name" value="AMIDASE"/>
    <property type="match status" value="1"/>
</dbReference>
<dbReference type="InterPro" id="IPR023631">
    <property type="entry name" value="Amidase_dom"/>
</dbReference>
<dbReference type="SUPFAM" id="SSF75304">
    <property type="entry name" value="Amidase signature (AS) enzymes"/>
    <property type="match status" value="1"/>
</dbReference>
<sequence length="197" mass="21674">MTSVHVDTMKRDGTERSADIDLRMPICHGVDIEGLSIPQLQQCLESRKFSVYDLTECYLERIRRINGVLKAVIEINPDALDIAARMDCERNQGKYHGPLHGIPFLVKDIMSTKDKMQTTAGSSVLRGTVVPEDAHVDILLEAVNAGTHIYNLAEHPGGSSCGSAVAVASNMCAFSLGTKTDGSVNNDARRPQWNRWH</sequence>
<dbReference type="PANTHER" id="PTHR42678:SF34">
    <property type="entry name" value="OS04G0183300 PROTEIN"/>
    <property type="match status" value="1"/>
</dbReference>
<dbReference type="Proteomes" id="UP000663671">
    <property type="component" value="Chromosome 3"/>
</dbReference>
<proteinExistence type="predicted"/>